<gene>
    <name evidence="1" type="ORF">PR048_006249</name>
</gene>
<organism evidence="1 2">
    <name type="scientific">Dryococelus australis</name>
    <dbReference type="NCBI Taxonomy" id="614101"/>
    <lineage>
        <taxon>Eukaryota</taxon>
        <taxon>Metazoa</taxon>
        <taxon>Ecdysozoa</taxon>
        <taxon>Arthropoda</taxon>
        <taxon>Hexapoda</taxon>
        <taxon>Insecta</taxon>
        <taxon>Pterygota</taxon>
        <taxon>Neoptera</taxon>
        <taxon>Polyneoptera</taxon>
        <taxon>Phasmatodea</taxon>
        <taxon>Verophasmatodea</taxon>
        <taxon>Anareolatae</taxon>
        <taxon>Phasmatidae</taxon>
        <taxon>Eurycanthinae</taxon>
        <taxon>Dryococelus</taxon>
    </lineage>
</organism>
<evidence type="ECO:0008006" key="3">
    <source>
        <dbReference type="Google" id="ProtNLM"/>
    </source>
</evidence>
<dbReference type="CDD" id="cd09272">
    <property type="entry name" value="RNase_HI_RT_Ty1"/>
    <property type="match status" value="1"/>
</dbReference>
<protein>
    <recommendedName>
        <fullName evidence="3">Copia protein</fullName>
    </recommendedName>
</protein>
<comment type="caution">
    <text evidence="1">The sequence shown here is derived from an EMBL/GenBank/DDBJ whole genome shotgun (WGS) entry which is preliminary data.</text>
</comment>
<reference evidence="1 2" key="1">
    <citation type="submission" date="2023-02" db="EMBL/GenBank/DDBJ databases">
        <title>LHISI_Scaffold_Assembly.</title>
        <authorList>
            <person name="Stuart O.P."/>
            <person name="Cleave R."/>
            <person name="Magrath M.J.L."/>
            <person name="Mikheyev A.S."/>
        </authorList>
    </citation>
    <scope>NUCLEOTIDE SEQUENCE [LARGE SCALE GENOMIC DNA]</scope>
    <source>
        <strain evidence="1">Daus_M_001</strain>
        <tissue evidence="1">Leg muscle</tissue>
    </source>
</reference>
<dbReference type="EMBL" id="JARBHB010000002">
    <property type="protein sequence ID" value="KAJ8893649.1"/>
    <property type="molecule type" value="Genomic_DNA"/>
</dbReference>
<evidence type="ECO:0000313" key="2">
    <source>
        <dbReference type="Proteomes" id="UP001159363"/>
    </source>
</evidence>
<keyword evidence="2" id="KW-1185">Reference proteome</keyword>
<name>A0ABQ9IBK8_9NEOP</name>
<accession>A0ABQ9IBK8</accession>
<evidence type="ECO:0000313" key="1">
    <source>
        <dbReference type="EMBL" id="KAJ8893649.1"/>
    </source>
</evidence>
<dbReference type="Proteomes" id="UP001159363">
    <property type="component" value="Chromosome 2"/>
</dbReference>
<sequence>MSNSRDKSFTVNYESRFQDFAIDRHYLFCALKYLNSTLALSSAEAEYIALYETIREIMWVEGLLLELGIDIKGASVYDDSKCCTSIASSPTISKRTKYMDVKLHFVKEKVNDGTLKLLWVYSTEQTADTFTKVLETNMFFNSRRNLFLHYIHLEWGGGGRSLR</sequence>
<proteinExistence type="predicted"/>